<dbReference type="EMBL" id="SNYH01000001">
    <property type="protein sequence ID" value="TDQ30267.1"/>
    <property type="molecule type" value="Genomic_DNA"/>
</dbReference>
<evidence type="ECO:0000313" key="2">
    <source>
        <dbReference type="Proteomes" id="UP000295390"/>
    </source>
</evidence>
<evidence type="ECO:0000313" key="1">
    <source>
        <dbReference type="EMBL" id="TDQ30267.1"/>
    </source>
</evidence>
<evidence type="ECO:0008006" key="3">
    <source>
        <dbReference type="Google" id="ProtNLM"/>
    </source>
</evidence>
<accession>A0A4R6TL38</accession>
<gene>
    <name evidence="1" type="ORF">DFQ07_0607</name>
</gene>
<organism evidence="1 2">
    <name type="scientific">Tenacibaculum caenipelagi</name>
    <dbReference type="NCBI Taxonomy" id="1325435"/>
    <lineage>
        <taxon>Bacteria</taxon>
        <taxon>Pseudomonadati</taxon>
        <taxon>Bacteroidota</taxon>
        <taxon>Flavobacteriia</taxon>
        <taxon>Flavobacteriales</taxon>
        <taxon>Flavobacteriaceae</taxon>
        <taxon>Tenacibaculum</taxon>
    </lineage>
</organism>
<dbReference type="Proteomes" id="UP000295390">
    <property type="component" value="Unassembled WGS sequence"/>
</dbReference>
<sequence length="94" mass="11761">MIFLIMSYLITRLLYYFSIENNQLVIKNHILFWFRKEYSLENIIFLRVEYINTHRFCIEGLRVLKRDYKSKRYLSSPMRDKDWERLFNGLIKNK</sequence>
<protein>
    <recommendedName>
        <fullName evidence="3">PH (Pleckstrin Homology) domain-containing protein</fullName>
    </recommendedName>
</protein>
<proteinExistence type="predicted"/>
<name>A0A4R6TL38_9FLAO</name>
<comment type="caution">
    <text evidence="1">The sequence shown here is derived from an EMBL/GenBank/DDBJ whole genome shotgun (WGS) entry which is preliminary data.</text>
</comment>
<dbReference type="AlphaFoldDB" id="A0A4R6TL38"/>
<reference evidence="1 2" key="1">
    <citation type="submission" date="2019-03" db="EMBL/GenBank/DDBJ databases">
        <title>Genomic Encyclopedia of Type Strains, Phase III (KMG-III): the genomes of soil and plant-associated and newly described type strains.</title>
        <authorList>
            <person name="Whitman W."/>
        </authorList>
    </citation>
    <scope>NUCLEOTIDE SEQUENCE [LARGE SCALE GENOMIC DNA]</scope>
    <source>
        <strain evidence="1 2">CECT 8283</strain>
    </source>
</reference>
<keyword evidence="2" id="KW-1185">Reference proteome</keyword>